<evidence type="ECO:0000313" key="2">
    <source>
        <dbReference type="Proteomes" id="UP000814140"/>
    </source>
</evidence>
<reference evidence="1" key="2">
    <citation type="journal article" date="2022" name="New Phytol.">
        <title>Evolutionary transition to the ectomycorrhizal habit in the genomes of a hyperdiverse lineage of mushroom-forming fungi.</title>
        <authorList>
            <person name="Looney B."/>
            <person name="Miyauchi S."/>
            <person name="Morin E."/>
            <person name="Drula E."/>
            <person name="Courty P.E."/>
            <person name="Kohler A."/>
            <person name="Kuo A."/>
            <person name="LaButti K."/>
            <person name="Pangilinan J."/>
            <person name="Lipzen A."/>
            <person name="Riley R."/>
            <person name="Andreopoulos W."/>
            <person name="He G."/>
            <person name="Johnson J."/>
            <person name="Nolan M."/>
            <person name="Tritt A."/>
            <person name="Barry K.W."/>
            <person name="Grigoriev I.V."/>
            <person name="Nagy L.G."/>
            <person name="Hibbett D."/>
            <person name="Henrissat B."/>
            <person name="Matheny P.B."/>
            <person name="Labbe J."/>
            <person name="Martin F.M."/>
        </authorList>
    </citation>
    <scope>NUCLEOTIDE SEQUENCE</scope>
    <source>
        <strain evidence="1">HHB10654</strain>
    </source>
</reference>
<protein>
    <submittedName>
        <fullName evidence="1">MFS general substrate transporter</fullName>
    </submittedName>
</protein>
<sequence length="515" mass="58774">MSDIDVKSLGKVTRDHGVSIDAKEADTGAVLVAGETVVLDRAENARIRRKIDRHLLPLMCTLYIIQFMDKNTLSSSAILGIRTSAHLTPNQYNWLGTIFYLSYLLFEYPQNLALQRFPVGKWMSLNILVWAIALICHIACTSFRDLFVVRMILGICEGSITAGFMIVSSMFYTRNEQTVRVGIWFSMNGIGTIIASFIAFGSLHIHTKNFQPWQWLMLITGILTLFTAVAFYYFFPDSPTNAWFLTPEEKIKAVHRIQENQTGIENKSFKKEQMIEAVKDIKTWLFALYCVVANLPNGLIYQRQIIVSSFGFSNLQTTLLGCVDGVIQIIAIYTGVWAASHIPNSRAWVSIIYYIPNILGALLVTLLPWSRKVGLLWAMWLTDINSASFVIFLGWVSQATAGHTKKVTTNAIILSAYCIGQAVAPFLWQAKYKPRYYVPWIICGVSYICCLVILYSMRVFLIARNKRRDAEPHDDTYEDVYVLKMDKDGKYTEVRVDKEFLDLTDKQNRDFRYVY</sequence>
<keyword evidence="2" id="KW-1185">Reference proteome</keyword>
<dbReference type="EMBL" id="MU277192">
    <property type="protein sequence ID" value="KAI0066401.1"/>
    <property type="molecule type" value="Genomic_DNA"/>
</dbReference>
<dbReference type="Proteomes" id="UP000814140">
    <property type="component" value="Unassembled WGS sequence"/>
</dbReference>
<proteinExistence type="predicted"/>
<gene>
    <name evidence="1" type="ORF">BV25DRAFT_1912481</name>
</gene>
<comment type="caution">
    <text evidence="1">The sequence shown here is derived from an EMBL/GenBank/DDBJ whole genome shotgun (WGS) entry which is preliminary data.</text>
</comment>
<accession>A0ACB8TDA8</accession>
<reference evidence="1" key="1">
    <citation type="submission" date="2021-03" db="EMBL/GenBank/DDBJ databases">
        <authorList>
            <consortium name="DOE Joint Genome Institute"/>
            <person name="Ahrendt S."/>
            <person name="Looney B.P."/>
            <person name="Miyauchi S."/>
            <person name="Morin E."/>
            <person name="Drula E."/>
            <person name="Courty P.E."/>
            <person name="Chicoki N."/>
            <person name="Fauchery L."/>
            <person name="Kohler A."/>
            <person name="Kuo A."/>
            <person name="Labutti K."/>
            <person name="Pangilinan J."/>
            <person name="Lipzen A."/>
            <person name="Riley R."/>
            <person name="Andreopoulos W."/>
            <person name="He G."/>
            <person name="Johnson J."/>
            <person name="Barry K.W."/>
            <person name="Grigoriev I.V."/>
            <person name="Nagy L."/>
            <person name="Hibbett D."/>
            <person name="Henrissat B."/>
            <person name="Matheny P.B."/>
            <person name="Labbe J."/>
            <person name="Martin F."/>
        </authorList>
    </citation>
    <scope>NUCLEOTIDE SEQUENCE</scope>
    <source>
        <strain evidence="1">HHB10654</strain>
    </source>
</reference>
<evidence type="ECO:0000313" key="1">
    <source>
        <dbReference type="EMBL" id="KAI0066401.1"/>
    </source>
</evidence>
<name>A0ACB8TDA8_9AGAM</name>
<organism evidence="1 2">
    <name type="scientific">Artomyces pyxidatus</name>
    <dbReference type="NCBI Taxonomy" id="48021"/>
    <lineage>
        <taxon>Eukaryota</taxon>
        <taxon>Fungi</taxon>
        <taxon>Dikarya</taxon>
        <taxon>Basidiomycota</taxon>
        <taxon>Agaricomycotina</taxon>
        <taxon>Agaricomycetes</taxon>
        <taxon>Russulales</taxon>
        <taxon>Auriscalpiaceae</taxon>
        <taxon>Artomyces</taxon>
    </lineage>
</organism>